<keyword evidence="2" id="KW-1185">Reference proteome</keyword>
<protein>
    <submittedName>
        <fullName evidence="1">Uncharacterized protein</fullName>
    </submittedName>
</protein>
<dbReference type="KEGG" id="gsb:GSUB_14360"/>
<dbReference type="Proteomes" id="UP000035036">
    <property type="component" value="Chromosome"/>
</dbReference>
<reference evidence="1 2" key="1">
    <citation type="journal article" date="2015" name="Genome Announc.">
        <title>Genomes of Geoalkalibacter ferrihydriticus Z-0531T and Geoalkalibacter subterraneus Red1T, Two Haloalkaliphilic Metal-Reducing Deltaproteobacteria.</title>
        <authorList>
            <person name="Badalamenti J.P."/>
            <person name="Krajmalnik-Brown R."/>
            <person name="Torres C.I."/>
            <person name="Bond D.R."/>
        </authorList>
    </citation>
    <scope>NUCLEOTIDE SEQUENCE [LARGE SCALE GENOMIC DNA]</scope>
    <source>
        <strain evidence="1 2">Red1</strain>
    </source>
</reference>
<dbReference type="HOGENOM" id="CLU_1341658_0_0_7"/>
<gene>
    <name evidence="1" type="ORF">GSUB_14360</name>
</gene>
<dbReference type="EMBL" id="CP010311">
    <property type="protein sequence ID" value="AJF07492.1"/>
    <property type="molecule type" value="Genomic_DNA"/>
</dbReference>
<accession>A0A0B5FH50</accession>
<name>A0A0B5FH50_9BACT</name>
<organism evidence="1 2">
    <name type="scientific">Geoalkalibacter subterraneus</name>
    <dbReference type="NCBI Taxonomy" id="483547"/>
    <lineage>
        <taxon>Bacteria</taxon>
        <taxon>Pseudomonadati</taxon>
        <taxon>Thermodesulfobacteriota</taxon>
        <taxon>Desulfuromonadia</taxon>
        <taxon>Desulfuromonadales</taxon>
        <taxon>Geoalkalibacteraceae</taxon>
        <taxon>Geoalkalibacter</taxon>
    </lineage>
</organism>
<evidence type="ECO:0000313" key="2">
    <source>
        <dbReference type="Proteomes" id="UP000035036"/>
    </source>
</evidence>
<evidence type="ECO:0000313" key="1">
    <source>
        <dbReference type="EMBL" id="AJF07492.1"/>
    </source>
</evidence>
<dbReference type="AlphaFoldDB" id="A0A0B5FH50"/>
<proteinExistence type="predicted"/>
<sequence>MAMTLTSVAAISMLTLYQSHLRAYQHGKAQIETQDKLRVALARISHELRSAGYDPSATSGAGVVVAQRDFLYLTRDLVPSTPSALDGADEHLAFCLYRDDTLGIHRGRQGGGSCSGTGRDATDCPGRGYHQPLAEKITRLEFRYFGRNEAGEEEVLPFDGANESLSEPGAIRRIEVVLGAEFSFRGQSRTVERRESVYVRNMGL</sequence>